<evidence type="ECO:0000256" key="2">
    <source>
        <dbReference type="ARBA" id="ARBA00002953"/>
    </source>
</evidence>
<dbReference type="AlphaFoldDB" id="A0A1Y5SNR4"/>
<evidence type="ECO:0000256" key="11">
    <source>
        <dbReference type="PIRSR" id="PIRSR000463-1"/>
    </source>
</evidence>
<dbReference type="OrthoDB" id="9800174at2"/>
<feature type="active site" description="Nucleophile" evidence="10 11">
    <location>
        <position position="443"/>
    </location>
</feature>
<feature type="compositionally biased region" description="Polar residues" evidence="12">
    <location>
        <begin position="11"/>
        <end position="24"/>
    </location>
</feature>
<evidence type="ECO:0000313" key="15">
    <source>
        <dbReference type="Proteomes" id="UP000193862"/>
    </source>
</evidence>
<dbReference type="Pfam" id="PF00128">
    <property type="entry name" value="Alpha-amylase"/>
    <property type="match status" value="1"/>
</dbReference>
<dbReference type="Gene3D" id="2.60.40.1180">
    <property type="entry name" value="Golgi alpha-mannosidase II"/>
    <property type="match status" value="1"/>
</dbReference>
<keyword evidence="5 10" id="KW-0321">Glycogen metabolism</keyword>
<dbReference type="InterPro" id="IPR013783">
    <property type="entry name" value="Ig-like_fold"/>
</dbReference>
<dbReference type="NCBIfam" id="NF003811">
    <property type="entry name" value="PRK05402.1"/>
    <property type="match status" value="1"/>
</dbReference>
<evidence type="ECO:0000259" key="13">
    <source>
        <dbReference type="SMART" id="SM00642"/>
    </source>
</evidence>
<dbReference type="SMART" id="SM00642">
    <property type="entry name" value="Aamy"/>
    <property type="match status" value="1"/>
</dbReference>
<dbReference type="GO" id="GO:0005829">
    <property type="term" value="C:cytosol"/>
    <property type="evidence" value="ECO:0007669"/>
    <property type="project" value="TreeGrafter"/>
</dbReference>
<evidence type="ECO:0000256" key="10">
    <source>
        <dbReference type="HAMAP-Rule" id="MF_00685"/>
    </source>
</evidence>
<feature type="region of interest" description="Disordered" evidence="12">
    <location>
        <begin position="1"/>
        <end position="51"/>
    </location>
</feature>
<keyword evidence="8 10" id="KW-0320">Glycogen biosynthesis</keyword>
<evidence type="ECO:0000256" key="4">
    <source>
        <dbReference type="ARBA" id="ARBA00009000"/>
    </source>
</evidence>
<dbReference type="RefSeq" id="WP_085836527.1">
    <property type="nucleotide sequence ID" value="NZ_FWFS01000006.1"/>
</dbReference>
<feature type="active site" description="Proton donor" evidence="10 11">
    <location>
        <position position="496"/>
    </location>
</feature>
<comment type="similarity">
    <text evidence="4 10">Belongs to the glycosyl hydrolase 13 family. GlgB subfamily.</text>
</comment>
<dbReference type="InterPro" id="IPR044143">
    <property type="entry name" value="GlgB_N_E_set_prok"/>
</dbReference>
<dbReference type="InterPro" id="IPR006048">
    <property type="entry name" value="A-amylase/branching_C"/>
</dbReference>
<dbReference type="GO" id="GO:0004553">
    <property type="term" value="F:hydrolase activity, hydrolyzing O-glycosyl compounds"/>
    <property type="evidence" value="ECO:0007669"/>
    <property type="project" value="InterPro"/>
</dbReference>
<reference evidence="14 15" key="1">
    <citation type="submission" date="2017-03" db="EMBL/GenBank/DDBJ databases">
        <authorList>
            <person name="Afonso C.L."/>
            <person name="Miller P.J."/>
            <person name="Scott M.A."/>
            <person name="Spackman E."/>
            <person name="Goraichik I."/>
            <person name="Dimitrov K.M."/>
            <person name="Suarez D.L."/>
            <person name="Swayne D.E."/>
        </authorList>
    </citation>
    <scope>NUCLEOTIDE SEQUENCE [LARGE SCALE GENOMIC DNA]</scope>
    <source>
        <strain evidence="14 15">CECT 8620</strain>
    </source>
</reference>
<gene>
    <name evidence="10 14" type="primary">glgB</name>
    <name evidence="14" type="ORF">AQS8620_01828</name>
</gene>
<evidence type="ECO:0000256" key="9">
    <source>
        <dbReference type="ARBA" id="ARBA00023277"/>
    </source>
</evidence>
<protein>
    <recommendedName>
        <fullName evidence="10">1,4-alpha-glucan branching enzyme GlgB</fullName>
        <ecNumber evidence="10">2.4.1.18</ecNumber>
    </recommendedName>
    <alternativeName>
        <fullName evidence="10">1,4-alpha-D-glucan:1,4-alpha-D-glucan 6-glucosyl-transferase</fullName>
    </alternativeName>
    <alternativeName>
        <fullName evidence="10">Alpha-(1-&gt;4)-glucan branching enzyme</fullName>
    </alternativeName>
    <alternativeName>
        <fullName evidence="10">Glycogen branching enzyme</fullName>
        <shortName evidence="10">BE</shortName>
    </alternativeName>
</protein>
<keyword evidence="7 10" id="KW-0808">Transferase</keyword>
<dbReference type="InterPro" id="IPR054169">
    <property type="entry name" value="GlgB_N"/>
</dbReference>
<evidence type="ECO:0000256" key="3">
    <source>
        <dbReference type="ARBA" id="ARBA00004964"/>
    </source>
</evidence>
<dbReference type="PANTHER" id="PTHR43651:SF3">
    <property type="entry name" value="1,4-ALPHA-GLUCAN-BRANCHING ENZYME"/>
    <property type="match status" value="1"/>
</dbReference>
<dbReference type="SUPFAM" id="SSF51445">
    <property type="entry name" value="(Trans)glycosidases"/>
    <property type="match status" value="1"/>
</dbReference>
<evidence type="ECO:0000256" key="8">
    <source>
        <dbReference type="ARBA" id="ARBA00023056"/>
    </source>
</evidence>
<dbReference type="GO" id="GO:0043169">
    <property type="term" value="F:cation binding"/>
    <property type="evidence" value="ECO:0007669"/>
    <property type="project" value="InterPro"/>
</dbReference>
<comment type="subunit">
    <text evidence="10">Monomer.</text>
</comment>
<dbReference type="InterPro" id="IPR006047">
    <property type="entry name" value="GH13_cat_dom"/>
</dbReference>
<dbReference type="Pfam" id="PF02806">
    <property type="entry name" value="Alpha-amylase_C"/>
    <property type="match status" value="1"/>
</dbReference>
<dbReference type="PIRSF" id="PIRSF000463">
    <property type="entry name" value="GlgB"/>
    <property type="match status" value="1"/>
</dbReference>
<keyword evidence="9 10" id="KW-0119">Carbohydrate metabolism</keyword>
<evidence type="ECO:0000256" key="1">
    <source>
        <dbReference type="ARBA" id="ARBA00000826"/>
    </source>
</evidence>
<dbReference type="FunFam" id="2.60.40.10:FF:000169">
    <property type="entry name" value="1,4-alpha-glucan branching enzyme GlgB"/>
    <property type="match status" value="1"/>
</dbReference>
<dbReference type="PANTHER" id="PTHR43651">
    <property type="entry name" value="1,4-ALPHA-GLUCAN-BRANCHING ENZYME"/>
    <property type="match status" value="1"/>
</dbReference>
<keyword evidence="6 10" id="KW-0328">Glycosyltransferase</keyword>
<evidence type="ECO:0000256" key="5">
    <source>
        <dbReference type="ARBA" id="ARBA00022600"/>
    </source>
</evidence>
<evidence type="ECO:0000256" key="12">
    <source>
        <dbReference type="SAM" id="MobiDB-lite"/>
    </source>
</evidence>
<dbReference type="InterPro" id="IPR017853">
    <property type="entry name" value="GH"/>
</dbReference>
<dbReference type="GO" id="GO:0003844">
    <property type="term" value="F:1,4-alpha-glucan branching enzyme activity"/>
    <property type="evidence" value="ECO:0007669"/>
    <property type="project" value="UniProtKB-UniRule"/>
</dbReference>
<comment type="catalytic activity">
    <reaction evidence="1 10">
        <text>Transfers a segment of a (1-&gt;4)-alpha-D-glucan chain to a primary hydroxy group in a similar glucan chain.</text>
        <dbReference type="EC" id="2.4.1.18"/>
    </reaction>
</comment>
<dbReference type="InterPro" id="IPR004193">
    <property type="entry name" value="Glyco_hydro_13_N"/>
</dbReference>
<dbReference type="Pfam" id="PF22019">
    <property type="entry name" value="GlgB_N"/>
    <property type="match status" value="1"/>
</dbReference>
<dbReference type="NCBIfam" id="TIGR01515">
    <property type="entry name" value="branching_enzym"/>
    <property type="match status" value="1"/>
</dbReference>
<evidence type="ECO:0000256" key="7">
    <source>
        <dbReference type="ARBA" id="ARBA00022679"/>
    </source>
</evidence>
<dbReference type="GO" id="GO:0005978">
    <property type="term" value="P:glycogen biosynthetic process"/>
    <property type="evidence" value="ECO:0007669"/>
    <property type="project" value="UniProtKB-UniRule"/>
</dbReference>
<dbReference type="FunFam" id="2.60.40.1180:FF:000002">
    <property type="entry name" value="1,4-alpha-glucan branching enzyme GlgB"/>
    <property type="match status" value="1"/>
</dbReference>
<comment type="pathway">
    <text evidence="3 10">Glycan biosynthesis; glycogen biosynthesis.</text>
</comment>
<name>A0A1Y5SNR4_9RHOB</name>
<dbReference type="Pfam" id="PF02922">
    <property type="entry name" value="CBM_48"/>
    <property type="match status" value="1"/>
</dbReference>
<evidence type="ECO:0000313" key="14">
    <source>
        <dbReference type="EMBL" id="SLN44933.1"/>
    </source>
</evidence>
<dbReference type="Gene3D" id="2.60.40.10">
    <property type="entry name" value="Immunoglobulins"/>
    <property type="match status" value="1"/>
</dbReference>
<dbReference type="NCBIfam" id="NF008967">
    <property type="entry name" value="PRK12313.1"/>
    <property type="match status" value="1"/>
</dbReference>
<dbReference type="InterPro" id="IPR014756">
    <property type="entry name" value="Ig_E-set"/>
</dbReference>
<dbReference type="SUPFAM" id="SSF51011">
    <property type="entry name" value="Glycosyl hydrolase domain"/>
    <property type="match status" value="1"/>
</dbReference>
<dbReference type="HAMAP" id="MF_00685">
    <property type="entry name" value="GlgB"/>
    <property type="match status" value="1"/>
</dbReference>
<dbReference type="CDD" id="cd02855">
    <property type="entry name" value="E_set_GBE_prok_N"/>
    <property type="match status" value="1"/>
</dbReference>
<dbReference type="EMBL" id="FWFS01000006">
    <property type="protein sequence ID" value="SLN44933.1"/>
    <property type="molecule type" value="Genomic_DNA"/>
</dbReference>
<dbReference type="UniPathway" id="UPA00164"/>
<proteinExistence type="inferred from homology"/>
<keyword evidence="15" id="KW-1185">Reference proteome</keyword>
<dbReference type="InterPro" id="IPR037439">
    <property type="entry name" value="Branching_enzy"/>
</dbReference>
<feature type="compositionally biased region" description="Basic and acidic residues" evidence="12">
    <location>
        <begin position="1"/>
        <end position="10"/>
    </location>
</feature>
<comment type="function">
    <text evidence="2 10">Catalyzes the formation of the alpha-1,6-glucosidic linkages in glycogen by scission of a 1,4-alpha-linked oligosaccharide from growing alpha-1,4-glucan chains and the subsequent attachment of the oligosaccharide to the alpha-1,6 position.</text>
</comment>
<sequence length="763" mass="84917">MAGSPKDKTTKTSARQSAKTTKTPAPQGAAPRTTPTDTPLPPPRALRDLVDGQHGDPFSLLGLHEREGRLTLTVYLPGVSRVTALIGKTMRVDLHRVTGAPDVFTAVVRKGTKTYRLEAEHDGYVWTFEDPYRLGPVLGDLDEYLLGEGTHRRLWTALGAHVMTHAGLEGTHFAVWAPNAKRVSVVGDFNIWDGRRLPMRKRGATGVWEIFLPGLGEGTTYKYEVLGATGHVAQKADPVGFGAEHPPATASVVRDIRNPVWQDAAYLKHRGPRQSIDAPISIYEVHLGSWRHKVEEGGRPLSYLELATELVDYAHDMGFTHLELMPVSEFPFDGSWGYQPVGMYAPTIRFGTPAEFRALVDAAHGKGIGVLLDWVPGHFPTDAHGLAQFDGTPLYEHADPKEGFHVDWNTLIYNYGRAEVANYLISNALYWMEEYHIDGLRVDAVASMLYRDYSRNPGEWVPNKDGGRENYEAISLMQRANTITYGEVDGIMTIAEESTSYPGVSRPVDAGGLGFGYKWNMGWMNDSLRYMEQDPIHRKYHHNDITFSMVYAYSENFVLPISHDEVVHGKGSMIDKMPGEGWEKFANLRAYYGFMWTHPGKKLLFMGCEFAQGVEWNHNASLDWHLLDIPAHKGMQTLIRDLNTLYRATPALHVNDTRPEGFAWIDGGDAENSVLSFARFGTQSDAPCVVVVNFTPVTREGFRVGFVRAGHWREVLNSDASRYGGGDRGNGGGIDTEDVEWNGQAQSALLTLPPLSVIVFEYK</sequence>
<accession>A0A1Y5SNR4</accession>
<evidence type="ECO:0000256" key="6">
    <source>
        <dbReference type="ARBA" id="ARBA00022676"/>
    </source>
</evidence>
<dbReference type="Gene3D" id="3.20.20.80">
    <property type="entry name" value="Glycosidases"/>
    <property type="match status" value="1"/>
</dbReference>
<dbReference type="Proteomes" id="UP000193862">
    <property type="component" value="Unassembled WGS sequence"/>
</dbReference>
<dbReference type="EC" id="2.4.1.18" evidence="10"/>
<feature type="domain" description="Glycosyl hydrolase family 13 catalytic" evidence="13">
    <location>
        <begin position="284"/>
        <end position="632"/>
    </location>
</feature>
<dbReference type="SUPFAM" id="SSF81296">
    <property type="entry name" value="E set domains"/>
    <property type="match status" value="2"/>
</dbReference>
<organism evidence="14 15">
    <name type="scientific">Aquimixticola soesokkakensis</name>
    <dbReference type="NCBI Taxonomy" id="1519096"/>
    <lineage>
        <taxon>Bacteria</taxon>
        <taxon>Pseudomonadati</taxon>
        <taxon>Pseudomonadota</taxon>
        <taxon>Alphaproteobacteria</taxon>
        <taxon>Rhodobacterales</taxon>
        <taxon>Paracoccaceae</taxon>
        <taxon>Aquimixticola</taxon>
    </lineage>
</organism>
<dbReference type="InterPro" id="IPR013780">
    <property type="entry name" value="Glyco_hydro_b"/>
</dbReference>
<dbReference type="CDD" id="cd11322">
    <property type="entry name" value="AmyAc_Glg_BE"/>
    <property type="match status" value="1"/>
</dbReference>
<dbReference type="FunFam" id="3.20.20.80:FF:000003">
    <property type="entry name" value="1,4-alpha-glucan branching enzyme GlgB"/>
    <property type="match status" value="1"/>
</dbReference>
<dbReference type="InterPro" id="IPR006407">
    <property type="entry name" value="GlgB"/>
</dbReference>